<reference evidence="2 3" key="1">
    <citation type="journal article" date="2024" name="Ann. Entomol. Soc. Am.">
        <title>Genomic analyses of the southern and eastern yellowjacket wasps (Hymenoptera: Vespidae) reveal evolutionary signatures of social life.</title>
        <authorList>
            <person name="Catto M.A."/>
            <person name="Caine P.B."/>
            <person name="Orr S.E."/>
            <person name="Hunt B.G."/>
            <person name="Goodisman M.A.D."/>
        </authorList>
    </citation>
    <scope>NUCLEOTIDE SEQUENCE [LARGE SCALE GENOMIC DNA]</scope>
    <source>
        <strain evidence="2">233</strain>
        <tissue evidence="2">Head and thorax</tissue>
    </source>
</reference>
<dbReference type="EMBL" id="JAUDFV010000139">
    <property type="protein sequence ID" value="KAL2723908.1"/>
    <property type="molecule type" value="Genomic_DNA"/>
</dbReference>
<dbReference type="Proteomes" id="UP001607302">
    <property type="component" value="Unassembled WGS sequence"/>
</dbReference>
<keyword evidence="3" id="KW-1185">Reference proteome</keyword>
<accession>A0ABD2ATG7</accession>
<sequence>MRRRITEVTTSTMHPVLFCWCVAAIFSAALAAWQENVRPKMYVQLGETTMTTMTTTRSKTTMRLLRLLRQLRRL</sequence>
<dbReference type="AlphaFoldDB" id="A0ABD2ATG7"/>
<organism evidence="2 3">
    <name type="scientific">Vespula squamosa</name>
    <name type="common">Southern yellow jacket</name>
    <name type="synonym">Wasp</name>
    <dbReference type="NCBI Taxonomy" id="30214"/>
    <lineage>
        <taxon>Eukaryota</taxon>
        <taxon>Metazoa</taxon>
        <taxon>Ecdysozoa</taxon>
        <taxon>Arthropoda</taxon>
        <taxon>Hexapoda</taxon>
        <taxon>Insecta</taxon>
        <taxon>Pterygota</taxon>
        <taxon>Neoptera</taxon>
        <taxon>Endopterygota</taxon>
        <taxon>Hymenoptera</taxon>
        <taxon>Apocrita</taxon>
        <taxon>Aculeata</taxon>
        <taxon>Vespoidea</taxon>
        <taxon>Vespidae</taxon>
        <taxon>Vespinae</taxon>
        <taxon>Vespula</taxon>
    </lineage>
</organism>
<protein>
    <submittedName>
        <fullName evidence="2">Semaphorin-1A</fullName>
    </submittedName>
</protein>
<evidence type="ECO:0000313" key="2">
    <source>
        <dbReference type="EMBL" id="KAL2723908.1"/>
    </source>
</evidence>
<name>A0ABD2ATG7_VESSQ</name>
<comment type="caution">
    <text evidence="2">The sequence shown here is derived from an EMBL/GenBank/DDBJ whole genome shotgun (WGS) entry which is preliminary data.</text>
</comment>
<keyword evidence="1" id="KW-0732">Signal</keyword>
<evidence type="ECO:0000256" key="1">
    <source>
        <dbReference type="SAM" id="SignalP"/>
    </source>
</evidence>
<feature type="signal peptide" evidence="1">
    <location>
        <begin position="1"/>
        <end position="31"/>
    </location>
</feature>
<evidence type="ECO:0000313" key="3">
    <source>
        <dbReference type="Proteomes" id="UP001607302"/>
    </source>
</evidence>
<gene>
    <name evidence="2" type="ORF">V1478_008421</name>
</gene>
<proteinExistence type="predicted"/>
<feature type="chain" id="PRO_5044861638" evidence="1">
    <location>
        <begin position="32"/>
        <end position="74"/>
    </location>
</feature>